<organism evidence="1 2">
    <name type="scientific">Promicromonospora sukumoe</name>
    <dbReference type="NCBI Taxonomy" id="88382"/>
    <lineage>
        <taxon>Bacteria</taxon>
        <taxon>Bacillati</taxon>
        <taxon>Actinomycetota</taxon>
        <taxon>Actinomycetes</taxon>
        <taxon>Micrococcales</taxon>
        <taxon>Promicromonosporaceae</taxon>
        <taxon>Promicromonospora</taxon>
    </lineage>
</organism>
<gene>
    <name evidence="1" type="ORF">FHX71_001647</name>
</gene>
<dbReference type="Proteomes" id="UP000540568">
    <property type="component" value="Unassembled WGS sequence"/>
</dbReference>
<dbReference type="EMBL" id="JACGWV010000001">
    <property type="protein sequence ID" value="MBA8807705.1"/>
    <property type="molecule type" value="Genomic_DNA"/>
</dbReference>
<reference evidence="1 2" key="1">
    <citation type="submission" date="2020-07" db="EMBL/GenBank/DDBJ databases">
        <title>Sequencing the genomes of 1000 actinobacteria strains.</title>
        <authorList>
            <person name="Klenk H.-P."/>
        </authorList>
    </citation>
    <scope>NUCLEOTIDE SEQUENCE [LARGE SCALE GENOMIC DNA]</scope>
    <source>
        <strain evidence="1 2">DSM 44121</strain>
    </source>
</reference>
<protein>
    <submittedName>
        <fullName evidence="1">Uncharacterized protein</fullName>
    </submittedName>
</protein>
<name>A0A7W3PD86_9MICO</name>
<keyword evidence="2" id="KW-1185">Reference proteome</keyword>
<evidence type="ECO:0000313" key="2">
    <source>
        <dbReference type="Proteomes" id="UP000540568"/>
    </source>
</evidence>
<comment type="caution">
    <text evidence="1">The sequence shown here is derived from an EMBL/GenBank/DDBJ whole genome shotgun (WGS) entry which is preliminary data.</text>
</comment>
<sequence length="139" mass="15507">MDRVTEQVLVGSDLELVRFESPVANSRGLHVGVFGLANGLARSGALTPEDHAWWRRSNDWCNAAYPDPSAVDPLVYDRTVNPGAKAWFKGTATHLIDKTREYLVLLDRYNVPWVERSTTTPGRVVYEDDVQVVAVLLPT</sequence>
<accession>A0A7W3PD86</accession>
<evidence type="ECO:0000313" key="1">
    <source>
        <dbReference type="EMBL" id="MBA8807705.1"/>
    </source>
</evidence>
<dbReference type="AlphaFoldDB" id="A0A7W3PD86"/>
<proteinExistence type="predicted"/>
<dbReference type="RefSeq" id="WP_182615234.1">
    <property type="nucleotide sequence ID" value="NZ_BAAATF010000007.1"/>
</dbReference>